<name>A0ABT5UDN1_9GAMM</name>
<evidence type="ECO:0000313" key="2">
    <source>
        <dbReference type="EMBL" id="MDE1464478.1"/>
    </source>
</evidence>
<dbReference type="Gene3D" id="1.10.3210.10">
    <property type="entry name" value="Hypothetical protein af1432"/>
    <property type="match status" value="1"/>
</dbReference>
<protein>
    <submittedName>
        <fullName evidence="2">HDOD domain-containing protein</fullName>
    </submittedName>
</protein>
<organism evidence="2 3">
    <name type="scientific">Spartinivicinus poritis</name>
    <dbReference type="NCBI Taxonomy" id="2994640"/>
    <lineage>
        <taxon>Bacteria</taxon>
        <taxon>Pseudomonadati</taxon>
        <taxon>Pseudomonadota</taxon>
        <taxon>Gammaproteobacteria</taxon>
        <taxon>Oceanospirillales</taxon>
        <taxon>Zooshikellaceae</taxon>
        <taxon>Spartinivicinus</taxon>
    </lineage>
</organism>
<dbReference type="PANTHER" id="PTHR33525:SF6">
    <property type="entry name" value="HDOD DOMAIN-CONTAINING PROTEIN"/>
    <property type="match status" value="1"/>
</dbReference>
<dbReference type="PROSITE" id="PS51833">
    <property type="entry name" value="HDOD"/>
    <property type="match status" value="1"/>
</dbReference>
<evidence type="ECO:0000259" key="1">
    <source>
        <dbReference type="PROSITE" id="PS51833"/>
    </source>
</evidence>
<dbReference type="RefSeq" id="WP_274690803.1">
    <property type="nucleotide sequence ID" value="NZ_JAPMOU010000035.1"/>
</dbReference>
<dbReference type="SUPFAM" id="SSF109604">
    <property type="entry name" value="HD-domain/PDEase-like"/>
    <property type="match status" value="1"/>
</dbReference>
<dbReference type="InterPro" id="IPR013976">
    <property type="entry name" value="HDOD"/>
</dbReference>
<keyword evidence="3" id="KW-1185">Reference proteome</keyword>
<dbReference type="InterPro" id="IPR052340">
    <property type="entry name" value="RNase_Y/CdgJ"/>
</dbReference>
<gene>
    <name evidence="2" type="ORF">ORQ98_21175</name>
</gene>
<feature type="domain" description="HDOD" evidence="1">
    <location>
        <begin position="13"/>
        <end position="206"/>
    </location>
</feature>
<dbReference type="PANTHER" id="PTHR33525">
    <property type="match status" value="1"/>
</dbReference>
<accession>A0ABT5UDN1</accession>
<dbReference type="EMBL" id="JAPMOU010000035">
    <property type="protein sequence ID" value="MDE1464478.1"/>
    <property type="molecule type" value="Genomic_DNA"/>
</dbReference>
<comment type="caution">
    <text evidence="2">The sequence shown here is derived from an EMBL/GenBank/DDBJ whole genome shotgun (WGS) entry which is preliminary data.</text>
</comment>
<reference evidence="2 3" key="1">
    <citation type="submission" date="2022-11" db="EMBL/GenBank/DDBJ databases">
        <title>Spartinivicinus poritis sp. nov., isolated from scleractinian coral Porites lutea.</title>
        <authorList>
            <person name="Zhang G."/>
            <person name="Cai L."/>
            <person name="Wei Q."/>
        </authorList>
    </citation>
    <scope>NUCLEOTIDE SEQUENCE [LARGE SCALE GENOMIC DNA]</scope>
    <source>
        <strain evidence="2 3">A2-2</strain>
    </source>
</reference>
<dbReference type="Pfam" id="PF08668">
    <property type="entry name" value="HDOD"/>
    <property type="match status" value="1"/>
</dbReference>
<evidence type="ECO:0000313" key="3">
    <source>
        <dbReference type="Proteomes" id="UP001528823"/>
    </source>
</evidence>
<dbReference type="Proteomes" id="UP001528823">
    <property type="component" value="Unassembled WGS sequence"/>
</dbReference>
<sequence length="281" mass="31805">MLAMNPAEDFDLKGIFIPPQPKLMIQIKEAGEDLKKFAEIISTDPGIGAQVLKTINSPAFARPKVINSIHQAVMLLGRGYVINIINGLMLKRAYDHVDTEALESFWQGSKDVSLAMVLLARQLNILAVDDAYLIGLFHNCGIPLMLQKFPNYMEVCHQSYGEGIENIAELESAELKTNHCIVGYYVAKAWQLNKDVAEIIRDHHHLTSTEDKSAYFKGNDQDDLVCLLKMAEHICKLYHSLGKHETDYEWERIRETVLDHVGLSEPDFIDLQELTREQLGL</sequence>
<proteinExistence type="predicted"/>